<keyword evidence="12 16" id="KW-0503">Monooxygenase</keyword>
<dbReference type="InterPro" id="IPR033885">
    <property type="entry name" value="AlkB/XylM"/>
</dbReference>
<dbReference type="PANTHER" id="PTHR38674">
    <property type="entry name" value="ALKANE 1-MONOOXYGENASE 1"/>
    <property type="match status" value="1"/>
</dbReference>
<feature type="transmembrane region" description="Helical" evidence="14">
    <location>
        <begin position="88"/>
        <end position="109"/>
    </location>
</feature>
<feature type="transmembrane region" description="Helical" evidence="14">
    <location>
        <begin position="121"/>
        <end position="140"/>
    </location>
</feature>
<gene>
    <name evidence="16" type="ORF">CJD38_00425</name>
</gene>
<evidence type="ECO:0000256" key="5">
    <source>
        <dbReference type="ARBA" id="ARBA00022519"/>
    </source>
</evidence>
<keyword evidence="5" id="KW-0997">Cell inner membrane</keyword>
<dbReference type="GO" id="GO:0005506">
    <property type="term" value="F:iron ion binding"/>
    <property type="evidence" value="ECO:0007669"/>
    <property type="project" value="InterPro"/>
</dbReference>
<keyword evidence="3" id="KW-0813">Transport</keyword>
<comment type="caution">
    <text evidence="16">The sequence shown here is derived from an EMBL/GenBank/DDBJ whole genome shotgun (WGS) entry which is preliminary data.</text>
</comment>
<evidence type="ECO:0000256" key="3">
    <source>
        <dbReference type="ARBA" id="ARBA00022448"/>
    </source>
</evidence>
<keyword evidence="6 14" id="KW-0812">Transmembrane</keyword>
<evidence type="ECO:0000313" key="17">
    <source>
        <dbReference type="Proteomes" id="UP000244248"/>
    </source>
</evidence>
<comment type="similarity">
    <text evidence="2">Belongs to the fatty acid desaturase type 1 family. AlkB subfamily.</text>
</comment>
<dbReference type="OrthoDB" id="4759734at2"/>
<keyword evidence="4" id="KW-1003">Cell membrane</keyword>
<comment type="subcellular location">
    <subcellularLocation>
        <location evidence="1">Cell inner membrane</location>
        <topology evidence="1">Multi-pass membrane protein</topology>
    </subcellularLocation>
</comment>
<dbReference type="AlphaFoldDB" id="A0A2T5MJ66"/>
<evidence type="ECO:0000256" key="12">
    <source>
        <dbReference type="ARBA" id="ARBA00023033"/>
    </source>
</evidence>
<dbReference type="InterPro" id="IPR018527">
    <property type="entry name" value="Rubredoxin_Fe_BS"/>
</dbReference>
<evidence type="ECO:0000256" key="7">
    <source>
        <dbReference type="ARBA" id="ARBA00022723"/>
    </source>
</evidence>
<feature type="domain" description="Rubredoxin-like" evidence="15">
    <location>
        <begin position="415"/>
        <end position="467"/>
    </location>
</feature>
<dbReference type="Pfam" id="PF00301">
    <property type="entry name" value="Rubredoxin"/>
    <property type="match status" value="1"/>
</dbReference>
<dbReference type="PROSITE" id="PS50903">
    <property type="entry name" value="RUBREDOXIN_LIKE"/>
    <property type="match status" value="1"/>
</dbReference>
<dbReference type="PROSITE" id="PS00202">
    <property type="entry name" value="RUBREDOXIN"/>
    <property type="match status" value="1"/>
</dbReference>
<dbReference type="InterPro" id="IPR005804">
    <property type="entry name" value="FA_desaturase_dom"/>
</dbReference>
<evidence type="ECO:0000256" key="13">
    <source>
        <dbReference type="ARBA" id="ARBA00023136"/>
    </source>
</evidence>
<evidence type="ECO:0000256" key="1">
    <source>
        <dbReference type="ARBA" id="ARBA00004429"/>
    </source>
</evidence>
<protein>
    <submittedName>
        <fullName evidence="16">Alkane 1-monooxygenase</fullName>
    </submittedName>
</protein>
<feature type="transmembrane region" description="Helical" evidence="14">
    <location>
        <begin position="49"/>
        <end position="68"/>
    </location>
</feature>
<evidence type="ECO:0000256" key="9">
    <source>
        <dbReference type="ARBA" id="ARBA00022989"/>
    </source>
</evidence>
<dbReference type="InterPro" id="IPR024935">
    <property type="entry name" value="Rubredoxin_dom"/>
</dbReference>
<keyword evidence="11" id="KW-0408">Iron</keyword>
<dbReference type="PANTHER" id="PTHR38674:SF1">
    <property type="entry name" value="ALKANE 1-MONOOXYGENASE 1"/>
    <property type="match status" value="1"/>
</dbReference>
<dbReference type="PRINTS" id="PR00163">
    <property type="entry name" value="RUBREDOXIN"/>
</dbReference>
<proteinExistence type="inferred from homology"/>
<evidence type="ECO:0000256" key="11">
    <source>
        <dbReference type="ARBA" id="ARBA00023004"/>
    </source>
</evidence>
<keyword evidence="10" id="KW-0560">Oxidoreductase</keyword>
<evidence type="ECO:0000313" key="16">
    <source>
        <dbReference type="EMBL" id="PTU32626.1"/>
    </source>
</evidence>
<dbReference type="GO" id="GO:0004497">
    <property type="term" value="F:monooxygenase activity"/>
    <property type="evidence" value="ECO:0007669"/>
    <property type="project" value="UniProtKB-KW"/>
</dbReference>
<keyword evidence="7" id="KW-0479">Metal-binding</keyword>
<name>A0A2T5MJ66_9GAMM</name>
<evidence type="ECO:0000256" key="4">
    <source>
        <dbReference type="ARBA" id="ARBA00022475"/>
    </source>
</evidence>
<evidence type="ECO:0000256" key="10">
    <source>
        <dbReference type="ARBA" id="ARBA00023002"/>
    </source>
</evidence>
<accession>A0A2T5MJ66</accession>
<organism evidence="16 17">
    <name type="scientific">Stenotrophobium rhamnosiphilum</name>
    <dbReference type="NCBI Taxonomy" id="2029166"/>
    <lineage>
        <taxon>Bacteria</taxon>
        <taxon>Pseudomonadati</taxon>
        <taxon>Pseudomonadota</taxon>
        <taxon>Gammaproteobacteria</taxon>
        <taxon>Nevskiales</taxon>
        <taxon>Nevskiaceae</taxon>
        <taxon>Stenotrophobium</taxon>
    </lineage>
</organism>
<evidence type="ECO:0000256" key="8">
    <source>
        <dbReference type="ARBA" id="ARBA00022982"/>
    </source>
</evidence>
<dbReference type="Gene3D" id="2.20.28.10">
    <property type="match status" value="1"/>
</dbReference>
<dbReference type="GO" id="GO:0005886">
    <property type="term" value="C:plasma membrane"/>
    <property type="evidence" value="ECO:0007669"/>
    <property type="project" value="UniProtKB-SubCell"/>
</dbReference>
<keyword evidence="8" id="KW-0249">Electron transport</keyword>
<keyword evidence="13 14" id="KW-0472">Membrane</keyword>
<keyword evidence="17" id="KW-1185">Reference proteome</keyword>
<evidence type="ECO:0000259" key="15">
    <source>
        <dbReference type="PROSITE" id="PS50903"/>
    </source>
</evidence>
<dbReference type="RefSeq" id="WP_107938335.1">
    <property type="nucleotide sequence ID" value="NZ_QANS01000001.1"/>
</dbReference>
<dbReference type="GO" id="GO:0006629">
    <property type="term" value="P:lipid metabolic process"/>
    <property type="evidence" value="ECO:0007669"/>
    <property type="project" value="InterPro"/>
</dbReference>
<evidence type="ECO:0000256" key="6">
    <source>
        <dbReference type="ARBA" id="ARBA00022692"/>
    </source>
</evidence>
<dbReference type="Pfam" id="PF00487">
    <property type="entry name" value="FA_desaturase"/>
    <property type="match status" value="1"/>
</dbReference>
<dbReference type="InterPro" id="IPR024934">
    <property type="entry name" value="Rubredoxin-like_dom"/>
</dbReference>
<feature type="transmembrane region" description="Helical" evidence="14">
    <location>
        <begin position="21"/>
        <end position="43"/>
    </location>
</feature>
<dbReference type="Proteomes" id="UP000244248">
    <property type="component" value="Unassembled WGS sequence"/>
</dbReference>
<sequence>MSTVMNQAGTPAKEHWVDGKFYLWLLSPLIPVLVLAAIGLFQWTGWTVWAWGGPLLVYGLIPLLDWLIGEDKNNPPESAVAELENNLYYRAIVYAYIPTQFLATIWGAWLVVNNHVSGFELVGLIFTVGTANGIAINTAHELGHKKESLDRWLAKITLAPVAYGHFYVEHTRGHHKNVATPDDPASSKMGESFWAFLPRTMIGAVKSAWGIEKERLARTGKSVWSLDNDNLQSWAMTWVFFGAIVLWLGWAALPFLLLQAFYGASLLEVINYIEHYGLLRKKGADGRYERCQPKHSWNSNHIVTNLFLYQLQRHSDHHANPTRRFQALRHFDESPQLPSGYASMLIPAYIPFLWFRQMDPLVAKHFKGDLSQANIYPPKRAELLARWNNQVPSDGNPALFPGGHAAIKPATAADAARYQCTDCGYIYDEAQGCPREGFAAGTRWSQIPDAWPCPDCAVREKVDFVAVTGTRTQ</sequence>
<reference evidence="16 17" key="1">
    <citation type="submission" date="2018-04" db="EMBL/GenBank/DDBJ databases">
        <title>Novel species isolated from glacier.</title>
        <authorList>
            <person name="Liu Q."/>
            <person name="Xin Y.-H."/>
        </authorList>
    </citation>
    <scope>NUCLEOTIDE SEQUENCE [LARGE SCALE GENOMIC DNA]</scope>
    <source>
        <strain evidence="16 17">GT1R17</strain>
    </source>
</reference>
<dbReference type="EMBL" id="QANS01000001">
    <property type="protein sequence ID" value="PTU32626.1"/>
    <property type="molecule type" value="Genomic_DNA"/>
</dbReference>
<dbReference type="SUPFAM" id="SSF57802">
    <property type="entry name" value="Rubredoxin-like"/>
    <property type="match status" value="1"/>
</dbReference>
<keyword evidence="9 14" id="KW-1133">Transmembrane helix</keyword>
<dbReference type="CDD" id="cd03512">
    <property type="entry name" value="Alkane-hydroxylase"/>
    <property type="match status" value="1"/>
</dbReference>
<evidence type="ECO:0000256" key="14">
    <source>
        <dbReference type="SAM" id="Phobius"/>
    </source>
</evidence>
<dbReference type="CDD" id="cd00730">
    <property type="entry name" value="rubredoxin"/>
    <property type="match status" value="1"/>
</dbReference>
<feature type="transmembrane region" description="Helical" evidence="14">
    <location>
        <begin position="235"/>
        <end position="258"/>
    </location>
</feature>
<evidence type="ECO:0000256" key="2">
    <source>
        <dbReference type="ARBA" id="ARBA00010823"/>
    </source>
</evidence>